<proteinExistence type="predicted"/>
<evidence type="ECO:0000313" key="3">
    <source>
        <dbReference type="Proteomes" id="UP000249555"/>
    </source>
</evidence>
<protein>
    <submittedName>
        <fullName evidence="2">Uncharacterized protein</fullName>
    </submittedName>
</protein>
<sequence>MLGHFYPKHQPPDRHQPSPIELAPPPLAILPRQGEVAPEATEGEDTERGLSLTSPSVWQEPATSPWRGRIQ</sequence>
<gene>
    <name evidence="2" type="ORF">DI640_10710</name>
</gene>
<accession>A0A2W4YV20</accession>
<name>A0A2W4YV20_9SPHN</name>
<organism evidence="2 3">
    <name type="scientific">Sphingomonas taxi</name>
    <dbReference type="NCBI Taxonomy" id="1549858"/>
    <lineage>
        <taxon>Bacteria</taxon>
        <taxon>Pseudomonadati</taxon>
        <taxon>Pseudomonadota</taxon>
        <taxon>Alphaproteobacteria</taxon>
        <taxon>Sphingomonadales</taxon>
        <taxon>Sphingomonadaceae</taxon>
        <taxon>Sphingomonas</taxon>
    </lineage>
</organism>
<dbReference type="AlphaFoldDB" id="A0A2W4YV20"/>
<evidence type="ECO:0000256" key="1">
    <source>
        <dbReference type="SAM" id="MobiDB-lite"/>
    </source>
</evidence>
<feature type="region of interest" description="Disordered" evidence="1">
    <location>
        <begin position="1"/>
        <end position="71"/>
    </location>
</feature>
<dbReference type="EMBL" id="QFMX01000009">
    <property type="protein sequence ID" value="PZO72937.1"/>
    <property type="molecule type" value="Genomic_DNA"/>
</dbReference>
<evidence type="ECO:0000313" key="2">
    <source>
        <dbReference type="EMBL" id="PZO72937.1"/>
    </source>
</evidence>
<comment type="caution">
    <text evidence="2">The sequence shown here is derived from an EMBL/GenBank/DDBJ whole genome shotgun (WGS) entry which is preliminary data.</text>
</comment>
<dbReference type="Proteomes" id="UP000249555">
    <property type="component" value="Unassembled WGS sequence"/>
</dbReference>
<reference evidence="2 3" key="1">
    <citation type="submission" date="2017-08" db="EMBL/GenBank/DDBJ databases">
        <title>Infants hospitalized years apart are colonized by the same room-sourced microbial strains.</title>
        <authorList>
            <person name="Brooks B."/>
            <person name="Olm M.R."/>
            <person name="Firek B.A."/>
            <person name="Baker R."/>
            <person name="Thomas B.C."/>
            <person name="Morowitz M.J."/>
            <person name="Banfield J.F."/>
        </authorList>
    </citation>
    <scope>NUCLEOTIDE SEQUENCE [LARGE SCALE GENOMIC DNA]</scope>
    <source>
        <strain evidence="2">S2_018_000_R3_119</strain>
    </source>
</reference>